<feature type="non-terminal residue" evidence="10">
    <location>
        <position position="93"/>
    </location>
</feature>
<keyword evidence="4" id="KW-0552">Olfaction</keyword>
<keyword evidence="7" id="KW-0675">Receptor</keyword>
<reference evidence="10" key="1">
    <citation type="submission" date="2020-07" db="EMBL/GenBank/DDBJ databases">
        <authorList>
            <person name="Nazaruddin N."/>
        </authorList>
    </citation>
    <scope>NUCLEOTIDE SEQUENCE</scope>
</reference>
<gene>
    <name evidence="10" type="ORF">MHI_LOCUS427100</name>
</gene>
<dbReference type="Proteomes" id="UP000752696">
    <property type="component" value="Unassembled WGS sequence"/>
</dbReference>
<evidence type="ECO:0000256" key="7">
    <source>
        <dbReference type="ARBA" id="ARBA00023170"/>
    </source>
</evidence>
<evidence type="ECO:0000256" key="3">
    <source>
        <dbReference type="ARBA" id="ARBA00022692"/>
    </source>
</evidence>
<dbReference type="InterPro" id="IPR004117">
    <property type="entry name" value="7tm6_olfct_rcpt"/>
</dbReference>
<evidence type="ECO:0000256" key="1">
    <source>
        <dbReference type="ARBA" id="ARBA00004141"/>
    </source>
</evidence>
<dbReference type="GO" id="GO:0007165">
    <property type="term" value="P:signal transduction"/>
    <property type="evidence" value="ECO:0007669"/>
    <property type="project" value="UniProtKB-KW"/>
</dbReference>
<keyword evidence="3 9" id="KW-0812">Transmembrane</keyword>
<evidence type="ECO:0000256" key="9">
    <source>
        <dbReference type="SAM" id="Phobius"/>
    </source>
</evidence>
<feature type="transmembrane region" description="Helical" evidence="9">
    <location>
        <begin position="9"/>
        <end position="28"/>
    </location>
</feature>
<evidence type="ECO:0000313" key="11">
    <source>
        <dbReference type="Proteomes" id="UP000752696"/>
    </source>
</evidence>
<keyword evidence="5 9" id="KW-1133">Transmembrane helix</keyword>
<evidence type="ECO:0000256" key="8">
    <source>
        <dbReference type="ARBA" id="ARBA00023224"/>
    </source>
</evidence>
<dbReference type="GO" id="GO:0016020">
    <property type="term" value="C:membrane"/>
    <property type="evidence" value="ECO:0007669"/>
    <property type="project" value="UniProtKB-SubCell"/>
</dbReference>
<dbReference type="EMBL" id="CAJDYZ010007124">
    <property type="protein sequence ID" value="CAD1474067.1"/>
    <property type="molecule type" value="Genomic_DNA"/>
</dbReference>
<sequence>ANVSIGTRLIFVFHMVGSFIHIIIFTYSCHCLIEESVNISLATYSGWWTMLPMTKTGRMIRKDMNIMMMKSIRPCYLSAAGFFPVSLETSTAV</sequence>
<proteinExistence type="predicted"/>
<keyword evidence="8" id="KW-0807">Transducer</keyword>
<comment type="caution">
    <text evidence="10">The sequence shown here is derived from an EMBL/GenBank/DDBJ whole genome shotgun (WGS) entry which is preliminary data.</text>
</comment>
<comment type="subcellular location">
    <subcellularLocation>
        <location evidence="1">Membrane</location>
        <topology evidence="1">Multi-pass membrane protein</topology>
    </subcellularLocation>
</comment>
<keyword evidence="11" id="KW-1185">Reference proteome</keyword>
<dbReference type="OrthoDB" id="8185860at2759"/>
<evidence type="ECO:0000256" key="2">
    <source>
        <dbReference type="ARBA" id="ARBA00022606"/>
    </source>
</evidence>
<keyword evidence="6 9" id="KW-0472">Membrane</keyword>
<feature type="non-terminal residue" evidence="10">
    <location>
        <position position="1"/>
    </location>
</feature>
<dbReference type="GO" id="GO:0005549">
    <property type="term" value="F:odorant binding"/>
    <property type="evidence" value="ECO:0007669"/>
    <property type="project" value="InterPro"/>
</dbReference>
<evidence type="ECO:0000256" key="4">
    <source>
        <dbReference type="ARBA" id="ARBA00022725"/>
    </source>
</evidence>
<evidence type="ECO:0000313" key="10">
    <source>
        <dbReference type="EMBL" id="CAD1474067.1"/>
    </source>
</evidence>
<protein>
    <recommendedName>
        <fullName evidence="12">Odorant receptor</fullName>
    </recommendedName>
</protein>
<dbReference type="GO" id="GO:0004984">
    <property type="term" value="F:olfactory receptor activity"/>
    <property type="evidence" value="ECO:0007669"/>
    <property type="project" value="InterPro"/>
</dbReference>
<evidence type="ECO:0000256" key="6">
    <source>
        <dbReference type="ARBA" id="ARBA00023136"/>
    </source>
</evidence>
<accession>A0A6V7H4C4</accession>
<evidence type="ECO:0008006" key="12">
    <source>
        <dbReference type="Google" id="ProtNLM"/>
    </source>
</evidence>
<organism evidence="10 11">
    <name type="scientific">Heterotrigona itama</name>
    <dbReference type="NCBI Taxonomy" id="395501"/>
    <lineage>
        <taxon>Eukaryota</taxon>
        <taxon>Metazoa</taxon>
        <taxon>Ecdysozoa</taxon>
        <taxon>Arthropoda</taxon>
        <taxon>Hexapoda</taxon>
        <taxon>Insecta</taxon>
        <taxon>Pterygota</taxon>
        <taxon>Neoptera</taxon>
        <taxon>Endopterygota</taxon>
        <taxon>Hymenoptera</taxon>
        <taxon>Apocrita</taxon>
        <taxon>Aculeata</taxon>
        <taxon>Apoidea</taxon>
        <taxon>Anthophila</taxon>
        <taxon>Apidae</taxon>
        <taxon>Heterotrigona</taxon>
    </lineage>
</organism>
<dbReference type="AlphaFoldDB" id="A0A6V7H4C4"/>
<evidence type="ECO:0000256" key="5">
    <source>
        <dbReference type="ARBA" id="ARBA00022989"/>
    </source>
</evidence>
<name>A0A6V7H4C4_9HYME</name>
<dbReference type="Pfam" id="PF02949">
    <property type="entry name" value="7tm_6"/>
    <property type="match status" value="1"/>
</dbReference>
<keyword evidence="2" id="KW-0716">Sensory transduction</keyword>